<organism evidence="3 4">
    <name type="scientific">Mycena venus</name>
    <dbReference type="NCBI Taxonomy" id="2733690"/>
    <lineage>
        <taxon>Eukaryota</taxon>
        <taxon>Fungi</taxon>
        <taxon>Dikarya</taxon>
        <taxon>Basidiomycota</taxon>
        <taxon>Agaricomycotina</taxon>
        <taxon>Agaricomycetes</taxon>
        <taxon>Agaricomycetidae</taxon>
        <taxon>Agaricales</taxon>
        <taxon>Marasmiineae</taxon>
        <taxon>Mycenaceae</taxon>
        <taxon>Mycena</taxon>
    </lineage>
</organism>
<dbReference type="EMBL" id="JACAZI010000013">
    <property type="protein sequence ID" value="KAF7345599.1"/>
    <property type="molecule type" value="Genomic_DNA"/>
</dbReference>
<accession>A0A8H6XRV4</accession>
<feature type="chain" id="PRO_5034801847" description="Granulins domain-containing protein" evidence="2">
    <location>
        <begin position="22"/>
        <end position="407"/>
    </location>
</feature>
<feature type="region of interest" description="Disordered" evidence="1">
    <location>
        <begin position="385"/>
        <end position="407"/>
    </location>
</feature>
<name>A0A8H6XRV4_9AGAR</name>
<sequence length="407" mass="42617">MLSSPILPLLVALLAHAFTAAQHPLLPTAGGPAAKTPAKRIEGLLGLASRQFFCDPGYGICDNGCCRNSGSCCSKTGDCCPFAPNTAECCTFGGCCRPGEYCAADSKGNAAAAAEAGGGKTTTHKTTEKAPPPTTTHEPTTHEAPPPPTTTHETTHSEDHSDVSTPTPSPTSSGSTTPPPAGPGTQNVWTSVDSTQISWVGEWVSIVSTCNATSKAKRCSGESSLDAAGSMTYTFTGYSVAMSFSSSNLAYSVNINGKSWSFAETDASNTGASNCTYDVVYTVAAGTEQLISVEVLISDTAASNSRRGVRGADWLGRAVALGCERFRRSSSGYLCDGHGNKHARGSESHSVWTLRHHKLSLATRIYILALWHLCGDWDRHRVGARAKRPPSKLNDVPESPSASSRLS</sequence>
<evidence type="ECO:0008006" key="5">
    <source>
        <dbReference type="Google" id="ProtNLM"/>
    </source>
</evidence>
<feature type="signal peptide" evidence="2">
    <location>
        <begin position="1"/>
        <end position="21"/>
    </location>
</feature>
<dbReference type="AlphaFoldDB" id="A0A8H6XRV4"/>
<feature type="region of interest" description="Disordered" evidence="1">
    <location>
        <begin position="115"/>
        <end position="189"/>
    </location>
</feature>
<keyword evidence="2" id="KW-0732">Signal</keyword>
<keyword evidence="4" id="KW-1185">Reference proteome</keyword>
<evidence type="ECO:0000256" key="2">
    <source>
        <dbReference type="SAM" id="SignalP"/>
    </source>
</evidence>
<feature type="compositionally biased region" description="Basic and acidic residues" evidence="1">
    <location>
        <begin position="153"/>
        <end position="162"/>
    </location>
</feature>
<gene>
    <name evidence="3" type="ORF">MVEN_01578800</name>
</gene>
<reference evidence="3" key="1">
    <citation type="submission" date="2020-05" db="EMBL/GenBank/DDBJ databases">
        <title>Mycena genomes resolve the evolution of fungal bioluminescence.</title>
        <authorList>
            <person name="Tsai I.J."/>
        </authorList>
    </citation>
    <scope>NUCLEOTIDE SEQUENCE</scope>
    <source>
        <strain evidence="3">CCC161011</strain>
    </source>
</reference>
<dbReference type="Proteomes" id="UP000620124">
    <property type="component" value="Unassembled WGS sequence"/>
</dbReference>
<feature type="compositionally biased region" description="Low complexity" evidence="1">
    <location>
        <begin position="164"/>
        <end position="176"/>
    </location>
</feature>
<dbReference type="OrthoDB" id="5358959at2759"/>
<evidence type="ECO:0000256" key="1">
    <source>
        <dbReference type="SAM" id="MobiDB-lite"/>
    </source>
</evidence>
<comment type="caution">
    <text evidence="3">The sequence shown here is derived from an EMBL/GenBank/DDBJ whole genome shotgun (WGS) entry which is preliminary data.</text>
</comment>
<protein>
    <recommendedName>
        <fullName evidence="5">Granulins domain-containing protein</fullName>
    </recommendedName>
</protein>
<evidence type="ECO:0000313" key="4">
    <source>
        <dbReference type="Proteomes" id="UP000620124"/>
    </source>
</evidence>
<evidence type="ECO:0000313" key="3">
    <source>
        <dbReference type="EMBL" id="KAF7345599.1"/>
    </source>
</evidence>
<proteinExistence type="predicted"/>